<dbReference type="AlphaFoldDB" id="A0A6I8P497"/>
<keyword evidence="11" id="KW-0663">Pyridoxal phosphate</keyword>
<dbReference type="GO" id="GO:0042802">
    <property type="term" value="F:identical protein binding"/>
    <property type="evidence" value="ECO:0007669"/>
    <property type="project" value="Ensembl"/>
</dbReference>
<comment type="pathway">
    <text evidence="4">Carbohydrate biosynthesis; gluconeogenesis.</text>
</comment>
<evidence type="ECO:0000256" key="7">
    <source>
        <dbReference type="ARBA" id="ARBA00012093"/>
    </source>
</evidence>
<evidence type="ECO:0000256" key="10">
    <source>
        <dbReference type="ARBA" id="ARBA00022490"/>
    </source>
</evidence>
<dbReference type="GO" id="GO:0004794">
    <property type="term" value="F:threonine deaminase activity"/>
    <property type="evidence" value="ECO:0007669"/>
    <property type="project" value="UniProtKB-EC"/>
</dbReference>
<dbReference type="Gene3D" id="3.40.50.1100">
    <property type="match status" value="2"/>
</dbReference>
<evidence type="ECO:0000256" key="17">
    <source>
        <dbReference type="ARBA" id="ARBA00059982"/>
    </source>
</evidence>
<dbReference type="FunFam" id="3.40.50.1100:FF:000135">
    <property type="entry name" value="L-serine dehydratase/L-threonine deaminase"/>
    <property type="match status" value="1"/>
</dbReference>
<dbReference type="CTD" id="113675"/>
<dbReference type="Pfam" id="PF00291">
    <property type="entry name" value="PALP"/>
    <property type="match status" value="1"/>
</dbReference>
<dbReference type="KEGG" id="oaa:100087019"/>
<sequence>MAVRKEDAKVRAFHVVTPLLESTALTQAAGARVLLKLENVQPSGSFKIRGIGYFCQEMAQKGCKHLVCSSGGNAGLAAAYAARKLGVPATIVLPRTSSPQVVERLRDEGAHVELIGKVWDDASLKAQELAKREGWVNVHPFDHPLIWQGHASLVRELKAALDPHKPGSIILSVGGGGLLAGVVAGMKEVGWLDVPILAMETKGAHCFNAALLAGEPIPLPDITSVAKCLGAKTVAARALECTRECHIISEVVDDRDAVEAVERFLEDERMLVEPACGAALAAIYSGLVRRLQEEGRLGSTPGVVVVIVCGGSGINMADLQAMKAQLGMG</sequence>
<evidence type="ECO:0000256" key="13">
    <source>
        <dbReference type="ARBA" id="ARBA00023239"/>
    </source>
</evidence>
<keyword evidence="12" id="KW-0443">Lipid metabolism</keyword>
<evidence type="ECO:0000259" key="19">
    <source>
        <dbReference type="Pfam" id="PF00291"/>
    </source>
</evidence>
<dbReference type="FunFam" id="3.40.50.1100:FF:000031">
    <property type="entry name" value="L-serine dehydratase/L-threonine deaminase"/>
    <property type="match status" value="1"/>
</dbReference>
<gene>
    <name evidence="20" type="primary">SDSL</name>
</gene>
<evidence type="ECO:0000256" key="9">
    <source>
        <dbReference type="ARBA" id="ARBA00022432"/>
    </source>
</evidence>
<comment type="catalytic activity">
    <reaction evidence="1">
        <text>L-threonine = 2-oxobutanoate + NH4(+)</text>
        <dbReference type="Rhea" id="RHEA:22108"/>
        <dbReference type="ChEBI" id="CHEBI:16763"/>
        <dbReference type="ChEBI" id="CHEBI:28938"/>
        <dbReference type="ChEBI" id="CHEBI:57926"/>
        <dbReference type="EC" id="4.3.1.19"/>
    </reaction>
</comment>
<dbReference type="GO" id="GO:0003941">
    <property type="term" value="F:L-serine ammonia-lyase activity"/>
    <property type="evidence" value="ECO:0000318"/>
    <property type="project" value="GO_Central"/>
</dbReference>
<reference evidence="20" key="3">
    <citation type="submission" date="2025-09" db="UniProtKB">
        <authorList>
            <consortium name="Ensembl"/>
        </authorList>
    </citation>
    <scope>IDENTIFICATION</scope>
    <source>
        <strain evidence="20">Glennie</strain>
    </source>
</reference>
<feature type="domain" description="Tryptophan synthase beta chain-like PALP" evidence="19">
    <location>
        <begin position="15"/>
        <end position="310"/>
    </location>
</feature>
<evidence type="ECO:0000256" key="4">
    <source>
        <dbReference type="ARBA" id="ARBA00004742"/>
    </source>
</evidence>
<organism evidence="20 21">
    <name type="scientific">Ornithorhynchus anatinus</name>
    <name type="common">Duckbill platypus</name>
    <dbReference type="NCBI Taxonomy" id="9258"/>
    <lineage>
        <taxon>Eukaryota</taxon>
        <taxon>Metazoa</taxon>
        <taxon>Chordata</taxon>
        <taxon>Craniata</taxon>
        <taxon>Vertebrata</taxon>
        <taxon>Euteleostomi</taxon>
        <taxon>Mammalia</taxon>
        <taxon>Monotremata</taxon>
        <taxon>Ornithorhynchidae</taxon>
        <taxon>Ornithorhynchus</taxon>
    </lineage>
</organism>
<dbReference type="InterPro" id="IPR001926">
    <property type="entry name" value="TrpB-like_PALP"/>
</dbReference>
<evidence type="ECO:0000256" key="8">
    <source>
        <dbReference type="ARBA" id="ARBA00012096"/>
    </source>
</evidence>
<accession>A0A6I8P497</accession>
<evidence type="ECO:0000256" key="18">
    <source>
        <dbReference type="ARBA" id="ARBA00069215"/>
    </source>
</evidence>
<dbReference type="PANTHER" id="PTHR48078">
    <property type="entry name" value="THREONINE DEHYDRATASE, MITOCHONDRIAL-RELATED"/>
    <property type="match status" value="1"/>
</dbReference>
<dbReference type="EC" id="4.3.1.17" evidence="7"/>
<dbReference type="OMA" id="DGWVNIH"/>
<keyword evidence="21" id="KW-1185">Reference proteome</keyword>
<comment type="subunit">
    <text evidence="6">Homodimer.</text>
</comment>
<evidence type="ECO:0000256" key="1">
    <source>
        <dbReference type="ARBA" id="ARBA00001274"/>
    </source>
</evidence>
<dbReference type="GO" id="GO:0006629">
    <property type="term" value="P:lipid metabolic process"/>
    <property type="evidence" value="ECO:0007669"/>
    <property type="project" value="UniProtKB-KW"/>
</dbReference>
<comment type="subcellular location">
    <subcellularLocation>
        <location evidence="3">Cytoplasm</location>
    </subcellularLocation>
</comment>
<evidence type="ECO:0000256" key="12">
    <source>
        <dbReference type="ARBA" id="ARBA00023098"/>
    </source>
</evidence>
<comment type="catalytic activity">
    <reaction evidence="16">
        <text>L-serine = pyruvate + NH4(+)</text>
        <dbReference type="Rhea" id="RHEA:19169"/>
        <dbReference type="ChEBI" id="CHEBI:15361"/>
        <dbReference type="ChEBI" id="CHEBI:28938"/>
        <dbReference type="ChEBI" id="CHEBI:33384"/>
        <dbReference type="EC" id="4.3.1.17"/>
    </reaction>
</comment>
<evidence type="ECO:0000313" key="20">
    <source>
        <dbReference type="Ensembl" id="ENSOANP00000047798.1"/>
    </source>
</evidence>
<dbReference type="EC" id="4.3.1.19" evidence="8"/>
<reference evidence="20" key="2">
    <citation type="submission" date="2025-08" db="UniProtKB">
        <authorList>
            <consortium name="Ensembl"/>
        </authorList>
    </citation>
    <scope>IDENTIFICATION</scope>
    <source>
        <strain evidence="20">Glennie</strain>
    </source>
</reference>
<evidence type="ECO:0000256" key="3">
    <source>
        <dbReference type="ARBA" id="ARBA00004496"/>
    </source>
</evidence>
<dbReference type="InterPro" id="IPR000634">
    <property type="entry name" value="Ser/Thr_deHydtase_PyrdxlP-BS"/>
</dbReference>
<comment type="similarity">
    <text evidence="5">Belongs to the serine/threonine dehydratase family.</text>
</comment>
<evidence type="ECO:0000256" key="14">
    <source>
        <dbReference type="ARBA" id="ARBA00041766"/>
    </source>
</evidence>
<dbReference type="GeneTree" id="ENSGT00940000160713"/>
<dbReference type="SUPFAM" id="SSF53686">
    <property type="entry name" value="Tryptophan synthase beta subunit-like PLP-dependent enzymes"/>
    <property type="match status" value="1"/>
</dbReference>
<keyword evidence="13" id="KW-0456">Lyase</keyword>
<dbReference type="PANTHER" id="PTHR48078:SF16">
    <property type="entry name" value="SERINE DEHYDRATASE-LIKE"/>
    <property type="match status" value="1"/>
</dbReference>
<dbReference type="GeneID" id="100087019"/>
<dbReference type="Bgee" id="ENSOANG00000037171">
    <property type="expression patterns" value="Expressed in adult mammalian kidney and 6 other cell types or tissues"/>
</dbReference>
<evidence type="ECO:0000313" key="21">
    <source>
        <dbReference type="Proteomes" id="UP000002279"/>
    </source>
</evidence>
<dbReference type="PROSITE" id="PS00165">
    <property type="entry name" value="DEHYDRATASE_SER_THR"/>
    <property type="match status" value="1"/>
</dbReference>
<comment type="function">
    <text evidence="17">Catalyzes the pyridoxal-phosphate-dependent dehydrative deamination of L-threonine and L-serine to ammonia and alpha-ketobutyrate and pyruvate, respectively.</text>
</comment>
<protein>
    <recommendedName>
        <fullName evidence="18">L-serine dehydratase/L-threonine deaminase</fullName>
        <ecNumber evidence="7">4.3.1.17</ecNumber>
        <ecNumber evidence="8">4.3.1.19</ecNumber>
    </recommendedName>
    <alternativeName>
        <fullName evidence="14">L-serine deaminase</fullName>
    </alternativeName>
    <alternativeName>
        <fullName evidence="15">L-threonine dehydratase</fullName>
    </alternativeName>
</protein>
<dbReference type="Ensembl" id="ENSOANT00000074904.1">
    <property type="protein sequence ID" value="ENSOANP00000047798.1"/>
    <property type="gene ID" value="ENSOANG00000037171.1"/>
</dbReference>
<evidence type="ECO:0000256" key="5">
    <source>
        <dbReference type="ARBA" id="ARBA00010869"/>
    </source>
</evidence>
<dbReference type="GO" id="GO:0006094">
    <property type="term" value="P:gluconeogenesis"/>
    <property type="evidence" value="ECO:0007669"/>
    <property type="project" value="UniProtKB-KW"/>
</dbReference>
<dbReference type="InterPro" id="IPR050147">
    <property type="entry name" value="Ser/Thr_Dehydratase"/>
</dbReference>
<dbReference type="InterPro" id="IPR036052">
    <property type="entry name" value="TrpB-like_PALP_sf"/>
</dbReference>
<keyword evidence="10" id="KW-0963">Cytoplasm</keyword>
<proteinExistence type="inferred from homology"/>
<name>A0A6I8P497_ORNAN</name>
<keyword evidence="9" id="KW-0312">Gluconeogenesis</keyword>
<evidence type="ECO:0000256" key="11">
    <source>
        <dbReference type="ARBA" id="ARBA00022898"/>
    </source>
</evidence>
<dbReference type="GO" id="GO:0006565">
    <property type="term" value="P:L-serine catabolic process"/>
    <property type="evidence" value="ECO:0000318"/>
    <property type="project" value="GO_Central"/>
</dbReference>
<dbReference type="GO" id="GO:0005737">
    <property type="term" value="C:cytoplasm"/>
    <property type="evidence" value="ECO:0007669"/>
    <property type="project" value="UniProtKB-SubCell"/>
</dbReference>
<dbReference type="GO" id="GO:0030170">
    <property type="term" value="F:pyridoxal phosphate binding"/>
    <property type="evidence" value="ECO:0007669"/>
    <property type="project" value="InterPro"/>
</dbReference>
<evidence type="ECO:0000256" key="15">
    <source>
        <dbReference type="ARBA" id="ARBA00042605"/>
    </source>
</evidence>
<dbReference type="InParanoid" id="A0A6I8P497"/>
<dbReference type="FunCoup" id="A0A6I8P497">
    <property type="interactions" value="447"/>
</dbReference>
<comment type="cofactor">
    <cofactor evidence="2">
        <name>pyridoxal 5'-phosphate</name>
        <dbReference type="ChEBI" id="CHEBI:597326"/>
    </cofactor>
</comment>
<dbReference type="Proteomes" id="UP000002279">
    <property type="component" value="Chromosome 2"/>
</dbReference>
<dbReference type="RefSeq" id="XP_028938769.1">
    <property type="nucleotide sequence ID" value="XM_029082936.2"/>
</dbReference>
<dbReference type="OrthoDB" id="7773036at2759"/>
<evidence type="ECO:0000256" key="6">
    <source>
        <dbReference type="ARBA" id="ARBA00011738"/>
    </source>
</evidence>
<evidence type="ECO:0000256" key="2">
    <source>
        <dbReference type="ARBA" id="ARBA00001933"/>
    </source>
</evidence>
<reference evidence="20 21" key="1">
    <citation type="journal article" date="2008" name="Nature">
        <title>Genome analysis of the platypus reveals unique signatures of evolution.</title>
        <authorList>
            <person name="Warren W.C."/>
            <person name="Hillier L.W."/>
            <person name="Marshall Graves J.A."/>
            <person name="Birney E."/>
            <person name="Ponting C.P."/>
            <person name="Grutzner F."/>
            <person name="Belov K."/>
            <person name="Miller W."/>
            <person name="Clarke L."/>
            <person name="Chinwalla A.T."/>
            <person name="Yang S.P."/>
            <person name="Heger A."/>
            <person name="Locke D.P."/>
            <person name="Miethke P."/>
            <person name="Waters P.D."/>
            <person name="Veyrunes F."/>
            <person name="Fulton L."/>
            <person name="Fulton B."/>
            <person name="Graves T."/>
            <person name="Wallis J."/>
            <person name="Puente X.S."/>
            <person name="Lopez-Otin C."/>
            <person name="Ordonez G.R."/>
            <person name="Eichler E.E."/>
            <person name="Chen L."/>
            <person name="Cheng Z."/>
            <person name="Deakin J.E."/>
            <person name="Alsop A."/>
            <person name="Thompson K."/>
            <person name="Kirby P."/>
            <person name="Papenfuss A.T."/>
            <person name="Wakefield M.J."/>
            <person name="Olender T."/>
            <person name="Lancet D."/>
            <person name="Huttley G.A."/>
            <person name="Smit A.F."/>
            <person name="Pask A."/>
            <person name="Temple-Smith P."/>
            <person name="Batzer M.A."/>
            <person name="Walker J.A."/>
            <person name="Konkel M.K."/>
            <person name="Harris R.S."/>
            <person name="Whittington C.M."/>
            <person name="Wong E.S."/>
            <person name="Gemmell N.J."/>
            <person name="Buschiazzo E."/>
            <person name="Vargas Jentzsch I.M."/>
            <person name="Merkel A."/>
            <person name="Schmitz J."/>
            <person name="Zemann A."/>
            <person name="Churakov G."/>
            <person name="Kriegs J.O."/>
            <person name="Brosius J."/>
            <person name="Murchison E.P."/>
            <person name="Sachidanandam R."/>
            <person name="Smith C."/>
            <person name="Hannon G.J."/>
            <person name="Tsend-Ayush E."/>
            <person name="McMillan D."/>
            <person name="Attenborough R."/>
            <person name="Rens W."/>
            <person name="Ferguson-Smith M."/>
            <person name="Lefevre C.M."/>
            <person name="Sharp J.A."/>
            <person name="Nicholas K.R."/>
            <person name="Ray D.A."/>
            <person name="Kube M."/>
            <person name="Reinhardt R."/>
            <person name="Pringle T.H."/>
            <person name="Taylor J."/>
            <person name="Jones R.C."/>
            <person name="Nixon B."/>
            <person name="Dacheux J.L."/>
            <person name="Niwa H."/>
            <person name="Sekita Y."/>
            <person name="Huang X."/>
            <person name="Stark A."/>
            <person name="Kheradpour P."/>
            <person name="Kellis M."/>
            <person name="Flicek P."/>
            <person name="Chen Y."/>
            <person name="Webber C."/>
            <person name="Hardison R."/>
            <person name="Nelson J."/>
            <person name="Hallsworth-Pepin K."/>
            <person name="Delehaunty K."/>
            <person name="Markovic C."/>
            <person name="Minx P."/>
            <person name="Feng Y."/>
            <person name="Kremitzki C."/>
            <person name="Mitreva M."/>
            <person name="Glasscock J."/>
            <person name="Wylie T."/>
            <person name="Wohldmann P."/>
            <person name="Thiru P."/>
            <person name="Nhan M.N."/>
            <person name="Pohl C.S."/>
            <person name="Smith S.M."/>
            <person name="Hou S."/>
            <person name="Nefedov M."/>
            <person name="de Jong P.J."/>
            <person name="Renfree M.B."/>
            <person name="Mardis E.R."/>
            <person name="Wilson R.K."/>
        </authorList>
    </citation>
    <scope>NUCLEOTIDE SEQUENCE [LARGE SCALE GENOMIC DNA]</scope>
    <source>
        <strain evidence="20 21">Glennie</strain>
    </source>
</reference>
<evidence type="ECO:0000256" key="16">
    <source>
        <dbReference type="ARBA" id="ARBA00049406"/>
    </source>
</evidence>